<proteinExistence type="inferred from homology"/>
<dbReference type="PANTHER" id="PTHR46268">
    <property type="entry name" value="STRESS RESPONSE PROTEIN NHAX"/>
    <property type="match status" value="1"/>
</dbReference>
<accession>A0A239EDN3</accession>
<feature type="domain" description="UspA" evidence="2">
    <location>
        <begin position="19"/>
        <end position="156"/>
    </location>
</feature>
<evidence type="ECO:0000313" key="4">
    <source>
        <dbReference type="Proteomes" id="UP000198284"/>
    </source>
</evidence>
<dbReference type="CDD" id="cd00293">
    <property type="entry name" value="USP-like"/>
    <property type="match status" value="1"/>
</dbReference>
<dbReference type="Proteomes" id="UP000198284">
    <property type="component" value="Unassembled WGS sequence"/>
</dbReference>
<dbReference type="InterPro" id="IPR014729">
    <property type="entry name" value="Rossmann-like_a/b/a_fold"/>
</dbReference>
<keyword evidence="4" id="KW-1185">Reference proteome</keyword>
<dbReference type="AlphaFoldDB" id="A0A239EDN3"/>
<dbReference type="InterPro" id="IPR006015">
    <property type="entry name" value="Universal_stress_UspA"/>
</dbReference>
<organism evidence="3 4">
    <name type="scientific">Noviherbaspirillum humi</name>
    <dbReference type="NCBI Taxonomy" id="1688639"/>
    <lineage>
        <taxon>Bacteria</taxon>
        <taxon>Pseudomonadati</taxon>
        <taxon>Pseudomonadota</taxon>
        <taxon>Betaproteobacteria</taxon>
        <taxon>Burkholderiales</taxon>
        <taxon>Oxalobacteraceae</taxon>
        <taxon>Noviherbaspirillum</taxon>
    </lineage>
</organism>
<dbReference type="Pfam" id="PF00582">
    <property type="entry name" value="Usp"/>
    <property type="match status" value="1"/>
</dbReference>
<evidence type="ECO:0000313" key="3">
    <source>
        <dbReference type="EMBL" id="SNS42002.1"/>
    </source>
</evidence>
<comment type="similarity">
    <text evidence="1">Belongs to the universal stress protein A family.</text>
</comment>
<dbReference type="EMBL" id="FZOT01000002">
    <property type="protein sequence ID" value="SNS42002.1"/>
    <property type="molecule type" value="Genomic_DNA"/>
</dbReference>
<gene>
    <name evidence="3" type="ORF">SAMN06265795_102626</name>
</gene>
<evidence type="ECO:0000256" key="1">
    <source>
        <dbReference type="ARBA" id="ARBA00008791"/>
    </source>
</evidence>
<name>A0A239EDN3_9BURK</name>
<protein>
    <submittedName>
        <fullName evidence="3">Nucleotide-binding universal stress protein, UspA family</fullName>
    </submittedName>
</protein>
<dbReference type="SUPFAM" id="SSF52402">
    <property type="entry name" value="Adenine nucleotide alpha hydrolases-like"/>
    <property type="match status" value="1"/>
</dbReference>
<dbReference type="PANTHER" id="PTHR46268:SF6">
    <property type="entry name" value="UNIVERSAL STRESS PROTEIN UP12"/>
    <property type="match status" value="1"/>
</dbReference>
<sequence length="185" mass="19954">MPDQSIHPTASLEDIDVANILIPIDGSLSALGAVKQVIKNSAFQPQPTTVRLLNVQPVFSKHITRFLREREVHAFQTDRAERALAGAVGMLQQAGLPYSVHVRRGRIVEAILACCSETRCDRIVMGTAPKHALARWLQGSIINTVIARAHVPVEVVSTGEETLLDRIGVPVSIGAGLMVLVALSD</sequence>
<evidence type="ECO:0000259" key="2">
    <source>
        <dbReference type="Pfam" id="PF00582"/>
    </source>
</evidence>
<dbReference type="Gene3D" id="3.40.50.620">
    <property type="entry name" value="HUPs"/>
    <property type="match status" value="1"/>
</dbReference>
<dbReference type="OrthoDB" id="5295044at2"/>
<dbReference type="PRINTS" id="PR01438">
    <property type="entry name" value="UNVRSLSTRESS"/>
</dbReference>
<dbReference type="InterPro" id="IPR006016">
    <property type="entry name" value="UspA"/>
</dbReference>
<reference evidence="3 4" key="1">
    <citation type="submission" date="2017-06" db="EMBL/GenBank/DDBJ databases">
        <authorList>
            <person name="Kim H.J."/>
            <person name="Triplett B.A."/>
        </authorList>
    </citation>
    <scope>NUCLEOTIDE SEQUENCE [LARGE SCALE GENOMIC DNA]</scope>
    <source>
        <strain evidence="3 4">U15</strain>
    </source>
</reference>